<name>A0A7V2AYB0_RHOMR</name>
<comment type="caution">
    <text evidence="3">The sequence shown here is derived from an EMBL/GenBank/DDBJ whole genome shotgun (WGS) entry which is preliminary data.</text>
</comment>
<proteinExistence type="predicted"/>
<feature type="transmembrane region" description="Helical" evidence="1">
    <location>
        <begin position="35"/>
        <end position="56"/>
    </location>
</feature>
<gene>
    <name evidence="3" type="ORF">ENO59_00080</name>
</gene>
<accession>A0A7V2AYB0</accession>
<evidence type="ECO:0000259" key="2">
    <source>
        <dbReference type="Pfam" id="PF11127"/>
    </source>
</evidence>
<feature type="transmembrane region" description="Helical" evidence="1">
    <location>
        <begin position="12"/>
        <end position="29"/>
    </location>
</feature>
<keyword evidence="1" id="KW-0812">Transmembrane</keyword>
<dbReference type="EMBL" id="DSGB01000001">
    <property type="protein sequence ID" value="HER94908.1"/>
    <property type="molecule type" value="Genomic_DNA"/>
</dbReference>
<dbReference type="Pfam" id="PF11127">
    <property type="entry name" value="YgaP-like_TM"/>
    <property type="match status" value="1"/>
</dbReference>
<dbReference type="InterPro" id="IPR021309">
    <property type="entry name" value="YgaP-like_TM"/>
</dbReference>
<dbReference type="AlphaFoldDB" id="A0A7V2AYB0"/>
<keyword evidence="1" id="KW-1133">Transmembrane helix</keyword>
<evidence type="ECO:0000313" key="3">
    <source>
        <dbReference type="EMBL" id="HER94908.1"/>
    </source>
</evidence>
<reference evidence="3" key="1">
    <citation type="journal article" date="2020" name="mSystems">
        <title>Genome- and Community-Level Interaction Insights into Carbon Utilization and Element Cycling Functions of Hydrothermarchaeota in Hydrothermal Sediment.</title>
        <authorList>
            <person name="Zhou Z."/>
            <person name="Liu Y."/>
            <person name="Xu W."/>
            <person name="Pan J."/>
            <person name="Luo Z.H."/>
            <person name="Li M."/>
        </authorList>
    </citation>
    <scope>NUCLEOTIDE SEQUENCE [LARGE SCALE GENOMIC DNA]</scope>
    <source>
        <strain evidence="3">SpSt-143</strain>
    </source>
</reference>
<evidence type="ECO:0000256" key="1">
    <source>
        <dbReference type="SAM" id="Phobius"/>
    </source>
</evidence>
<protein>
    <submittedName>
        <fullName evidence="3">DUF2892 domain-containing protein</fullName>
    </submittedName>
</protein>
<organism evidence="3">
    <name type="scientific">Rhodothermus marinus</name>
    <name type="common">Rhodothermus obamensis</name>
    <dbReference type="NCBI Taxonomy" id="29549"/>
    <lineage>
        <taxon>Bacteria</taxon>
        <taxon>Pseudomonadati</taxon>
        <taxon>Rhodothermota</taxon>
        <taxon>Rhodothermia</taxon>
        <taxon>Rhodothermales</taxon>
        <taxon>Rhodothermaceae</taxon>
        <taxon>Rhodothermus</taxon>
    </lineage>
</organism>
<sequence>MRKNMHSADRVIRIVLALVIGALYVTGQISGAAALILGLIALIFLVTGFVGTCPLYRALGISTRKAAT</sequence>
<keyword evidence="1" id="KW-0472">Membrane</keyword>
<feature type="domain" description="Inner membrane protein YgaP-like transmembrane" evidence="2">
    <location>
        <begin position="1"/>
        <end position="65"/>
    </location>
</feature>